<evidence type="ECO:0000256" key="5">
    <source>
        <dbReference type="PROSITE-ProRule" id="PRU00221"/>
    </source>
</evidence>
<dbReference type="PRINTS" id="PR00320">
    <property type="entry name" value="GPROTEINBRPT"/>
</dbReference>
<evidence type="ECO:0000256" key="3">
    <source>
        <dbReference type="ARBA" id="ARBA00022737"/>
    </source>
</evidence>
<dbReference type="Proteomes" id="UP000492821">
    <property type="component" value="Unassembled WGS sequence"/>
</dbReference>
<organism evidence="7 8">
    <name type="scientific">Panagrellus redivivus</name>
    <name type="common">Microworm</name>
    <dbReference type="NCBI Taxonomy" id="6233"/>
    <lineage>
        <taxon>Eukaryota</taxon>
        <taxon>Metazoa</taxon>
        <taxon>Ecdysozoa</taxon>
        <taxon>Nematoda</taxon>
        <taxon>Chromadorea</taxon>
        <taxon>Rhabditida</taxon>
        <taxon>Tylenchina</taxon>
        <taxon>Panagrolaimomorpha</taxon>
        <taxon>Panagrolaimoidea</taxon>
        <taxon>Panagrolaimidae</taxon>
        <taxon>Panagrellus</taxon>
    </lineage>
</organism>
<keyword evidence="4" id="KW-0539">Nucleus</keyword>
<reference evidence="7" key="1">
    <citation type="journal article" date="2013" name="Genetics">
        <title>The draft genome and transcriptome of Panagrellus redivivus are shaped by the harsh demands of a free-living lifestyle.</title>
        <authorList>
            <person name="Srinivasan J."/>
            <person name="Dillman A.R."/>
            <person name="Macchietto M.G."/>
            <person name="Heikkinen L."/>
            <person name="Lakso M."/>
            <person name="Fracchia K.M."/>
            <person name="Antoshechkin I."/>
            <person name="Mortazavi A."/>
            <person name="Wong G."/>
            <person name="Sternberg P.W."/>
        </authorList>
    </citation>
    <scope>NUCLEOTIDE SEQUENCE [LARGE SCALE GENOMIC DNA]</scope>
    <source>
        <strain evidence="7">MT8872</strain>
    </source>
</reference>
<protein>
    <submittedName>
        <fullName evidence="8">WD_REPEATS_REGION domain-containing protein</fullName>
    </submittedName>
</protein>
<dbReference type="GO" id="GO:0032040">
    <property type="term" value="C:small-subunit processome"/>
    <property type="evidence" value="ECO:0007669"/>
    <property type="project" value="TreeGrafter"/>
</dbReference>
<feature type="repeat" description="WD" evidence="5">
    <location>
        <begin position="187"/>
        <end position="228"/>
    </location>
</feature>
<accession>A0A7E4VBC5</accession>
<dbReference type="Gene3D" id="2.130.10.10">
    <property type="entry name" value="YVTN repeat-like/Quinoprotein amine dehydrogenase"/>
    <property type="match status" value="1"/>
</dbReference>
<evidence type="ECO:0000256" key="2">
    <source>
        <dbReference type="ARBA" id="ARBA00022574"/>
    </source>
</evidence>
<keyword evidence="2 5" id="KW-0853">WD repeat</keyword>
<dbReference type="InterPro" id="IPR001680">
    <property type="entry name" value="WD40_rpt"/>
</dbReference>
<keyword evidence="3" id="KW-0677">Repeat</keyword>
<dbReference type="PROSITE" id="PS50294">
    <property type="entry name" value="WD_REPEATS_REGION"/>
    <property type="match status" value="1"/>
</dbReference>
<dbReference type="InterPro" id="IPR015943">
    <property type="entry name" value="WD40/YVTN_repeat-like_dom_sf"/>
</dbReference>
<dbReference type="InterPro" id="IPR036322">
    <property type="entry name" value="WD40_repeat_dom_sf"/>
</dbReference>
<evidence type="ECO:0000313" key="7">
    <source>
        <dbReference type="Proteomes" id="UP000492821"/>
    </source>
</evidence>
<evidence type="ECO:0000256" key="6">
    <source>
        <dbReference type="SAM" id="MobiDB-lite"/>
    </source>
</evidence>
<dbReference type="InterPro" id="IPR019775">
    <property type="entry name" value="WD40_repeat_CS"/>
</dbReference>
<feature type="repeat" description="WD" evidence="5">
    <location>
        <begin position="365"/>
        <end position="406"/>
    </location>
</feature>
<feature type="region of interest" description="Disordered" evidence="6">
    <location>
        <begin position="1"/>
        <end position="52"/>
    </location>
</feature>
<dbReference type="SMART" id="SM00320">
    <property type="entry name" value="WD40"/>
    <property type="match status" value="6"/>
</dbReference>
<evidence type="ECO:0000256" key="1">
    <source>
        <dbReference type="ARBA" id="ARBA00004123"/>
    </source>
</evidence>
<reference evidence="8" key="2">
    <citation type="submission" date="2020-10" db="UniProtKB">
        <authorList>
            <consortium name="WormBaseParasite"/>
        </authorList>
    </citation>
    <scope>IDENTIFICATION</scope>
</reference>
<dbReference type="Pfam" id="PF00400">
    <property type="entry name" value="WD40"/>
    <property type="match status" value="6"/>
</dbReference>
<dbReference type="PANTHER" id="PTHR19865">
    <property type="entry name" value="U3 SMALL NUCLEOLAR RNA INTERACTING PROTEIN 2"/>
    <property type="match status" value="1"/>
</dbReference>
<dbReference type="PROSITE" id="PS00678">
    <property type="entry name" value="WD_REPEATS_1"/>
    <property type="match status" value="2"/>
</dbReference>
<dbReference type="CDD" id="cd00200">
    <property type="entry name" value="WD40"/>
    <property type="match status" value="1"/>
</dbReference>
<proteinExistence type="predicted"/>
<comment type="subcellular location">
    <subcellularLocation>
        <location evidence="1">Nucleus</location>
    </subcellularLocation>
</comment>
<dbReference type="InterPro" id="IPR039241">
    <property type="entry name" value="Rrp9-like"/>
</dbReference>
<dbReference type="InterPro" id="IPR020472">
    <property type="entry name" value="WD40_PAC1"/>
</dbReference>
<dbReference type="SUPFAM" id="SSF50978">
    <property type="entry name" value="WD40 repeat-like"/>
    <property type="match status" value="1"/>
</dbReference>
<name>A0A7E4VBC5_PANRE</name>
<sequence length="465" mass="51585">MAFFKRAKGTHKVATGKGKRPGKPGKSTAEAPSKKSRLAVAEGDVSSDDDDILYNDARNARIQEHSDDDYEDTQTKAYREAKELLEKIKDGEASDGDTDEENHAISHRLIKDAQTKLGILHRKIAEGAGIDREDVLIYRPHRYSPVAVAVSKDSRYIVSCSKDGSVVKYDLKEMKKVGTIRHSKEKLTDHKGTILAIAISPDSRYLVTGGIDKTIKVWNFETLEFFKDLGTHRGAVTSLVFRQHGTLEMYSGSTDRSIKAWNLDQMGYMDTMFGHQDGVLQLDMLNKPRVLSCGGQDRTLRLFKVMEDSQLVFNGFNDCISIDTAALIDDDHFVSGSADGSVSIWGAQRKKPLTVVRQAHGRNTTTHEPNWITAVAAAHNTDLVASGSSDGILRLWQISNDYKAIKQIEAYPIKGFVNALRFIDNGRRLVVAIGQEHKNGRWWKVPEAKNSIVVLSVTQASNSVA</sequence>
<evidence type="ECO:0000313" key="8">
    <source>
        <dbReference type="WBParaSite" id="Pan_g18891.t1"/>
    </source>
</evidence>
<dbReference type="FunFam" id="2.130.10.10:FF:000509">
    <property type="entry name" value="U3 small nucleolar RNA-interacting protein"/>
    <property type="match status" value="1"/>
</dbReference>
<feature type="compositionally biased region" description="Basic residues" evidence="6">
    <location>
        <begin position="1"/>
        <end position="11"/>
    </location>
</feature>
<dbReference type="PANTHER" id="PTHR19865:SF0">
    <property type="entry name" value="U3 SMALL NUCLEOLAR RNA-INTERACTING PROTEIN 2"/>
    <property type="match status" value="1"/>
</dbReference>
<keyword evidence="7" id="KW-1185">Reference proteome</keyword>
<feature type="repeat" description="WD" evidence="5">
    <location>
        <begin position="229"/>
        <end position="271"/>
    </location>
</feature>
<dbReference type="PROSITE" id="PS50082">
    <property type="entry name" value="WD_REPEATS_2"/>
    <property type="match status" value="3"/>
</dbReference>
<evidence type="ECO:0000256" key="4">
    <source>
        <dbReference type="ARBA" id="ARBA00023242"/>
    </source>
</evidence>
<dbReference type="AlphaFoldDB" id="A0A7E4VBC5"/>
<dbReference type="GO" id="GO:0034511">
    <property type="term" value="F:U3 snoRNA binding"/>
    <property type="evidence" value="ECO:0007669"/>
    <property type="project" value="InterPro"/>
</dbReference>
<dbReference type="WBParaSite" id="Pan_g18891.t1">
    <property type="protein sequence ID" value="Pan_g18891.t1"/>
    <property type="gene ID" value="Pan_g18891"/>
</dbReference>